<dbReference type="EMBL" id="CYHB01000002">
    <property type="protein sequence ID" value="CUA85264.1"/>
    <property type="molecule type" value="Genomic_DNA"/>
</dbReference>
<reference evidence="2" key="1">
    <citation type="submission" date="2015-08" db="EMBL/GenBank/DDBJ databases">
        <authorList>
            <person name="Varghese N."/>
        </authorList>
    </citation>
    <scope>NUCLEOTIDE SEQUENCE [LARGE SCALE GENOMIC DNA]</scope>
    <source>
        <strain evidence="2">DSM 27808</strain>
    </source>
</reference>
<gene>
    <name evidence="1" type="ORF">Ga0061064_1174</name>
</gene>
<organism evidence="1 2">
    <name type="scientific">Pseudidiomarina woesei</name>
    <dbReference type="NCBI Taxonomy" id="1381080"/>
    <lineage>
        <taxon>Bacteria</taxon>
        <taxon>Pseudomonadati</taxon>
        <taxon>Pseudomonadota</taxon>
        <taxon>Gammaproteobacteria</taxon>
        <taxon>Alteromonadales</taxon>
        <taxon>Idiomarinaceae</taxon>
        <taxon>Pseudidiomarina</taxon>
    </lineage>
</organism>
<keyword evidence="2" id="KW-1185">Reference proteome</keyword>
<sequence>MVRGIGKTINSSNHGIQLKSAFEELSDALDKLYGTSEKTDLLLPGSIWDEPEDWMTGLAKEERYLFNQWEGAGKGLKHDLESIALAAKALSSSKGYLVLEYSFSNYDACKQEAENKSSDAL</sequence>
<dbReference type="AlphaFoldDB" id="A0A0K6H3F9"/>
<name>A0A0K6H3F9_9GAMM</name>
<dbReference type="Proteomes" id="UP000182598">
    <property type="component" value="Unassembled WGS sequence"/>
</dbReference>
<protein>
    <submittedName>
        <fullName evidence="1">Uncharacterized protein</fullName>
    </submittedName>
</protein>
<accession>A0A0K6H3F9</accession>
<evidence type="ECO:0000313" key="1">
    <source>
        <dbReference type="EMBL" id="CUA85264.1"/>
    </source>
</evidence>
<proteinExistence type="predicted"/>
<evidence type="ECO:0000313" key="2">
    <source>
        <dbReference type="Proteomes" id="UP000182598"/>
    </source>
</evidence>